<evidence type="ECO:0000313" key="1">
    <source>
        <dbReference type="Proteomes" id="UP000694941"/>
    </source>
</evidence>
<organism evidence="1 2">
    <name type="scientific">Limulus polyphemus</name>
    <name type="common">Atlantic horseshoe crab</name>
    <dbReference type="NCBI Taxonomy" id="6850"/>
    <lineage>
        <taxon>Eukaryota</taxon>
        <taxon>Metazoa</taxon>
        <taxon>Ecdysozoa</taxon>
        <taxon>Arthropoda</taxon>
        <taxon>Chelicerata</taxon>
        <taxon>Merostomata</taxon>
        <taxon>Xiphosura</taxon>
        <taxon>Limulidae</taxon>
        <taxon>Limulus</taxon>
    </lineage>
</organism>
<dbReference type="Proteomes" id="UP000694941">
    <property type="component" value="Unplaced"/>
</dbReference>
<reference evidence="2" key="1">
    <citation type="submission" date="2025-08" db="UniProtKB">
        <authorList>
            <consortium name="RefSeq"/>
        </authorList>
    </citation>
    <scope>IDENTIFICATION</scope>
    <source>
        <tissue evidence="2">Muscle</tissue>
    </source>
</reference>
<proteinExistence type="predicted"/>
<evidence type="ECO:0000313" key="2">
    <source>
        <dbReference type="RefSeq" id="XP_022255111.1"/>
    </source>
</evidence>
<sequence length="145" mass="16146">MGNLSMFIHRETERYMVQSLPPDIAPLSPEVVELGQADKDFGRLFPPPEFAMPSDTLSEDSVRPSTVFSDIISQTLLITQPSHHLSLSLVPAMNVKLVRLTLLGHISVVMTLTICKPVYLSLKLLQALTTPFFLGHHHHPALQQL</sequence>
<dbReference type="RefSeq" id="XP_022255111.1">
    <property type="nucleotide sequence ID" value="XM_022399403.1"/>
</dbReference>
<keyword evidence="1" id="KW-1185">Reference proteome</keyword>
<gene>
    <name evidence="2" type="primary">LOC111088670</name>
</gene>
<dbReference type="GeneID" id="111088670"/>
<name>A0ABM1TGV5_LIMPO</name>
<accession>A0ABM1TGV5</accession>
<protein>
    <submittedName>
        <fullName evidence="2">Uncharacterized protein LOC111088670</fullName>
    </submittedName>
</protein>